<evidence type="ECO:0000313" key="3">
    <source>
        <dbReference type="Proteomes" id="UP000720189"/>
    </source>
</evidence>
<feature type="region of interest" description="Disordered" evidence="1">
    <location>
        <begin position="155"/>
        <end position="195"/>
    </location>
</feature>
<proteinExistence type="predicted"/>
<dbReference type="GeneID" id="70220772"/>
<accession>A0A9P9G088</accession>
<evidence type="ECO:0000256" key="1">
    <source>
        <dbReference type="SAM" id="MobiDB-lite"/>
    </source>
</evidence>
<keyword evidence="3" id="KW-1185">Reference proteome</keyword>
<reference evidence="2" key="1">
    <citation type="journal article" date="2021" name="Nat. Commun.">
        <title>Genetic determinants of endophytism in the Arabidopsis root mycobiome.</title>
        <authorList>
            <person name="Mesny F."/>
            <person name="Miyauchi S."/>
            <person name="Thiergart T."/>
            <person name="Pickel B."/>
            <person name="Atanasova L."/>
            <person name="Karlsson M."/>
            <person name="Huettel B."/>
            <person name="Barry K.W."/>
            <person name="Haridas S."/>
            <person name="Chen C."/>
            <person name="Bauer D."/>
            <person name="Andreopoulos W."/>
            <person name="Pangilinan J."/>
            <person name="LaButti K."/>
            <person name="Riley R."/>
            <person name="Lipzen A."/>
            <person name="Clum A."/>
            <person name="Drula E."/>
            <person name="Henrissat B."/>
            <person name="Kohler A."/>
            <person name="Grigoriev I.V."/>
            <person name="Martin F.M."/>
            <person name="Hacquard S."/>
        </authorList>
    </citation>
    <scope>NUCLEOTIDE SEQUENCE</scope>
    <source>
        <strain evidence="2">MPI-CAGE-AT-0023</strain>
    </source>
</reference>
<protein>
    <submittedName>
        <fullName evidence="2">Uncharacterized protein</fullName>
    </submittedName>
</protein>
<name>A0A9P9G088_FUSRE</name>
<comment type="caution">
    <text evidence="2">The sequence shown here is derived from an EMBL/GenBank/DDBJ whole genome shotgun (WGS) entry which is preliminary data.</text>
</comment>
<dbReference type="RefSeq" id="XP_046042942.1">
    <property type="nucleotide sequence ID" value="XM_046190818.1"/>
</dbReference>
<evidence type="ECO:0000313" key="2">
    <source>
        <dbReference type="EMBL" id="KAH7230131.1"/>
    </source>
</evidence>
<organism evidence="2 3">
    <name type="scientific">Fusarium redolens</name>
    <dbReference type="NCBI Taxonomy" id="48865"/>
    <lineage>
        <taxon>Eukaryota</taxon>
        <taxon>Fungi</taxon>
        <taxon>Dikarya</taxon>
        <taxon>Ascomycota</taxon>
        <taxon>Pezizomycotina</taxon>
        <taxon>Sordariomycetes</taxon>
        <taxon>Hypocreomycetidae</taxon>
        <taxon>Hypocreales</taxon>
        <taxon>Nectriaceae</taxon>
        <taxon>Fusarium</taxon>
        <taxon>Fusarium redolens species complex</taxon>
    </lineage>
</organism>
<dbReference type="OrthoDB" id="4989638at2759"/>
<dbReference type="EMBL" id="JAGMUX010000023">
    <property type="protein sequence ID" value="KAH7230131.1"/>
    <property type="molecule type" value="Genomic_DNA"/>
</dbReference>
<dbReference type="Proteomes" id="UP000720189">
    <property type="component" value="Unassembled WGS sequence"/>
</dbReference>
<sequence>MTGKLGAVFCHPGRSPPGIESASRTAANKEHGFQLYNQKLTLIYPFISFTTRFAMEYQHQLVTVPENSIVRTWQQPAPVQQQSSHPACFVSRLAGELLLSRTDNMNLRHMSTQLQQDVGSWRQEYEKLLVEYWKISEHNAALLGQVSRLKEQLRATRSKRGNNRGRRDDGIVSMPIPAGSSDIDGSNEQEAVGDQ</sequence>
<feature type="compositionally biased region" description="Acidic residues" evidence="1">
    <location>
        <begin position="185"/>
        <end position="195"/>
    </location>
</feature>
<dbReference type="AlphaFoldDB" id="A0A9P9G088"/>
<gene>
    <name evidence="2" type="ORF">BKA55DRAFT_545434</name>
</gene>